<evidence type="ECO:0000256" key="4">
    <source>
        <dbReference type="ARBA" id="ARBA00012437"/>
    </source>
</evidence>
<keyword evidence="7" id="KW-0456">Lyase</keyword>
<dbReference type="CDD" id="cd10317">
    <property type="entry name" value="RGL4_C"/>
    <property type="match status" value="1"/>
</dbReference>
<evidence type="ECO:0000313" key="11">
    <source>
        <dbReference type="EMBL" id="OAE22569.1"/>
    </source>
</evidence>
<comment type="catalytic activity">
    <reaction evidence="1">
        <text>Endotype eliminative cleavage of L-alpha-rhamnopyranosyl-(1-&gt;4)-alpha-D-galactopyranosyluronic acid bonds of rhamnogalacturonan I domains in ramified hairy regions of pectin leaving L-rhamnopyranose at the reducing end and 4-deoxy-4,5-unsaturated D-galactopyranosyluronic acid at the non-reducing end.</text>
        <dbReference type="EC" id="4.2.2.23"/>
    </reaction>
</comment>
<dbReference type="Pfam" id="PF14686">
    <property type="entry name" value="fn3_3"/>
    <property type="match status" value="1"/>
</dbReference>
<dbReference type="InterPro" id="IPR014718">
    <property type="entry name" value="GH-type_carb-bd"/>
</dbReference>
<dbReference type="CDD" id="cd10320">
    <property type="entry name" value="RGL4_N"/>
    <property type="match status" value="1"/>
</dbReference>
<feature type="compositionally biased region" description="Basic and acidic residues" evidence="8">
    <location>
        <begin position="31"/>
        <end position="47"/>
    </location>
</feature>
<dbReference type="CDD" id="cd10316">
    <property type="entry name" value="RGL4_M"/>
    <property type="match status" value="1"/>
</dbReference>
<keyword evidence="5" id="KW-0964">Secreted</keyword>
<dbReference type="InterPro" id="IPR029411">
    <property type="entry name" value="RG-lyase_III"/>
</dbReference>
<dbReference type="Gene3D" id="2.60.120.260">
    <property type="entry name" value="Galactose-binding domain-like"/>
    <property type="match status" value="1"/>
</dbReference>
<dbReference type="InterPro" id="IPR029413">
    <property type="entry name" value="RG-lyase_II"/>
</dbReference>
<dbReference type="InterPro" id="IPR010325">
    <property type="entry name" value="Rhamnogal_lyase"/>
</dbReference>
<dbReference type="InterPro" id="IPR013784">
    <property type="entry name" value="Carb-bd-like_fold"/>
</dbReference>
<evidence type="ECO:0000256" key="1">
    <source>
        <dbReference type="ARBA" id="ARBA00001324"/>
    </source>
</evidence>
<comment type="similarity">
    <text evidence="3">Belongs to the polysaccharide lyase 4 family.</text>
</comment>
<dbReference type="SUPFAM" id="SSF49452">
    <property type="entry name" value="Starch-binding domain-like"/>
    <property type="match status" value="1"/>
</dbReference>
<evidence type="ECO:0000259" key="10">
    <source>
        <dbReference type="Pfam" id="PF14686"/>
    </source>
</evidence>
<dbReference type="PANTHER" id="PTHR32018">
    <property type="entry name" value="RHAMNOGALACTURONATE LYASE FAMILY PROTEIN"/>
    <property type="match status" value="1"/>
</dbReference>
<dbReference type="Gene3D" id="2.60.40.1120">
    <property type="entry name" value="Carboxypeptidase-like, regulatory domain"/>
    <property type="match status" value="1"/>
</dbReference>
<dbReference type="Proteomes" id="UP000077202">
    <property type="component" value="Unassembled WGS sequence"/>
</dbReference>
<dbReference type="GO" id="GO:0030246">
    <property type="term" value="F:carbohydrate binding"/>
    <property type="evidence" value="ECO:0007669"/>
    <property type="project" value="InterPro"/>
</dbReference>
<evidence type="ECO:0000256" key="8">
    <source>
        <dbReference type="SAM" id="MobiDB-lite"/>
    </source>
</evidence>
<evidence type="ECO:0000256" key="2">
    <source>
        <dbReference type="ARBA" id="ARBA00004613"/>
    </source>
</evidence>
<feature type="domain" description="Rhamnogalacturonan lyase" evidence="10">
    <location>
        <begin position="404"/>
        <end position="476"/>
    </location>
</feature>
<feature type="domain" description="Rhamnogalacturonan lyase" evidence="9">
    <location>
        <begin position="490"/>
        <end position="676"/>
    </location>
</feature>
<evidence type="ECO:0000313" key="12">
    <source>
        <dbReference type="Proteomes" id="UP000077202"/>
    </source>
</evidence>
<evidence type="ECO:0000259" key="9">
    <source>
        <dbReference type="Pfam" id="PF14683"/>
    </source>
</evidence>
<feature type="region of interest" description="Disordered" evidence="8">
    <location>
        <begin position="28"/>
        <end position="51"/>
    </location>
</feature>
<name>A0A176VNS9_MARPO</name>
<dbReference type="EMBL" id="LVLJ01003151">
    <property type="protein sequence ID" value="OAE22569.1"/>
    <property type="molecule type" value="Genomic_DNA"/>
</dbReference>
<dbReference type="InterPro" id="IPR051850">
    <property type="entry name" value="Polysacch_Lyase_4"/>
</dbReference>
<evidence type="ECO:0000256" key="3">
    <source>
        <dbReference type="ARBA" id="ARBA00010418"/>
    </source>
</evidence>
<dbReference type="GO" id="GO:0005975">
    <property type="term" value="P:carbohydrate metabolic process"/>
    <property type="evidence" value="ECO:0007669"/>
    <property type="project" value="InterPro"/>
</dbReference>
<dbReference type="GO" id="GO:0102210">
    <property type="term" value="F:rhamnogalacturonan endolyase activity"/>
    <property type="evidence" value="ECO:0007669"/>
    <property type="project" value="UniProtKB-EC"/>
</dbReference>
<evidence type="ECO:0000256" key="5">
    <source>
        <dbReference type="ARBA" id="ARBA00022525"/>
    </source>
</evidence>
<comment type="subcellular location">
    <subcellularLocation>
        <location evidence="2">Secreted</location>
    </subcellularLocation>
</comment>
<dbReference type="InterPro" id="IPR008979">
    <property type="entry name" value="Galactose-bd-like_sf"/>
</dbReference>
<keyword evidence="6" id="KW-0732">Signal</keyword>
<protein>
    <recommendedName>
        <fullName evidence="4">rhamnogalacturonan endolyase</fullName>
        <ecNumber evidence="4">4.2.2.23</ecNumber>
    </recommendedName>
</protein>
<sequence>MRCREMSDKSLLVGECYAGYEISAEPPLMNDSERAGKDSRASPERKMSSCAPPVTLSDHGNKVVLENGIVKVTISKPAGLVTCISYGGLDNCLESHKNENSRGYWDLNWSETDAKDIFNVPFGAEFKVVQSNDDIVELSFVKPFDADHQPPMAPLSIDKRFAMLRGSSGFYSYGIYDHCAGWRDFNLNQTRIVFMLRKDKFNYMALDDHKLRLMPSPDNMSDARSQQLAYKEARLLTDPIEPSLKGEVDDKYMYSCDNKDNKVHGWMSKHDMIGFWMITASNEFRNGGPLKQDLTSHTGPACLSMFHSAHYAGIDLCPQFRNGEAWRKVFGPVFIYLNSKPGGTNVRDLWEDAKHRMLQEEKAWPYAWPASADYPKAHERGRVSGRLLVHDKYAVPNKLRSATDASVGLALPGQKGCWQKESKGYQFWTQADKKGNFTIHNVRPGTYDLYAFVPGAIGDYIREGGPIVVNPGDDIQLGALNYEPPRYGPTVWEIGVPDRHSMGYIPDPDPKYVNQLFVKNEKFRNYGLWERYSELYPTEDLVYCVGTSDWTKDWYFAHCGRRDCNGEWKPTSWQIKFNLSHCDATQGCYKFRMAIATSNQAALQVKVNDPSSKAIFDTSGIGRDNTLARHGIHGNYMLFEIDIPAARLHTGENSIYLNQRRATGPFSVVMYDYLRLEAPPT</sequence>
<dbReference type="InterPro" id="IPR011013">
    <property type="entry name" value="Gal_mutarotase_sf_dom"/>
</dbReference>
<dbReference type="SUPFAM" id="SSF74650">
    <property type="entry name" value="Galactose mutarotase-like"/>
    <property type="match status" value="1"/>
</dbReference>
<dbReference type="PANTHER" id="PTHR32018:SF1">
    <property type="entry name" value="RHAMNOGALACTURONAN ENDOLYASE"/>
    <property type="match status" value="1"/>
</dbReference>
<evidence type="ECO:0000256" key="6">
    <source>
        <dbReference type="ARBA" id="ARBA00022729"/>
    </source>
</evidence>
<accession>A0A176VNS9</accession>
<gene>
    <name evidence="11" type="ORF">AXG93_731s1120</name>
</gene>
<keyword evidence="12" id="KW-1185">Reference proteome</keyword>
<comment type="caution">
    <text evidence="11">The sequence shown here is derived from an EMBL/GenBank/DDBJ whole genome shotgun (WGS) entry which is preliminary data.</text>
</comment>
<dbReference type="SUPFAM" id="SSF49785">
    <property type="entry name" value="Galactose-binding domain-like"/>
    <property type="match status" value="1"/>
</dbReference>
<dbReference type="EC" id="4.2.2.23" evidence="4"/>
<reference evidence="11" key="1">
    <citation type="submission" date="2016-03" db="EMBL/GenBank/DDBJ databases">
        <title>Mechanisms controlling the formation of the plant cell surface in tip-growing cells are functionally conserved among land plants.</title>
        <authorList>
            <person name="Honkanen S."/>
            <person name="Jones V.A."/>
            <person name="Morieri G."/>
            <person name="Champion C."/>
            <person name="Hetherington A.J."/>
            <person name="Kelly S."/>
            <person name="Saint-Marcoux D."/>
            <person name="Proust H."/>
            <person name="Prescott H."/>
            <person name="Dolan L."/>
        </authorList>
    </citation>
    <scope>NUCLEOTIDE SEQUENCE [LARGE SCALE GENOMIC DNA]</scope>
    <source>
        <tissue evidence="11">Whole gametophyte</tissue>
    </source>
</reference>
<dbReference type="AlphaFoldDB" id="A0A176VNS9"/>
<evidence type="ECO:0000256" key="7">
    <source>
        <dbReference type="ARBA" id="ARBA00023239"/>
    </source>
</evidence>
<dbReference type="Pfam" id="PF14683">
    <property type="entry name" value="CBM-like"/>
    <property type="match status" value="1"/>
</dbReference>
<organism evidence="11 12">
    <name type="scientific">Marchantia polymorpha subsp. ruderalis</name>
    <dbReference type="NCBI Taxonomy" id="1480154"/>
    <lineage>
        <taxon>Eukaryota</taxon>
        <taxon>Viridiplantae</taxon>
        <taxon>Streptophyta</taxon>
        <taxon>Embryophyta</taxon>
        <taxon>Marchantiophyta</taxon>
        <taxon>Marchantiopsida</taxon>
        <taxon>Marchantiidae</taxon>
        <taxon>Marchantiales</taxon>
        <taxon>Marchantiaceae</taxon>
        <taxon>Marchantia</taxon>
    </lineage>
</organism>
<dbReference type="Pfam" id="PF06045">
    <property type="entry name" value="Rhamnogal_lyase"/>
    <property type="match status" value="1"/>
</dbReference>
<dbReference type="GO" id="GO:0005576">
    <property type="term" value="C:extracellular region"/>
    <property type="evidence" value="ECO:0007669"/>
    <property type="project" value="UniProtKB-SubCell"/>
</dbReference>
<dbReference type="Gene3D" id="2.70.98.10">
    <property type="match status" value="1"/>
</dbReference>
<proteinExistence type="inferred from homology"/>